<dbReference type="CDD" id="cd18086">
    <property type="entry name" value="HsC9orf114-like"/>
    <property type="match status" value="1"/>
</dbReference>
<reference evidence="3 4" key="1">
    <citation type="submission" date="2021-06" db="EMBL/GenBank/DDBJ databases">
        <title>Caerostris darwini draft genome.</title>
        <authorList>
            <person name="Kono N."/>
            <person name="Arakawa K."/>
        </authorList>
    </citation>
    <scope>NUCLEOTIDE SEQUENCE [LARGE SCALE GENOMIC DNA]</scope>
</reference>
<keyword evidence="3" id="KW-0489">Methyltransferase</keyword>
<dbReference type="GO" id="GO:0032259">
    <property type="term" value="P:methylation"/>
    <property type="evidence" value="ECO:0007669"/>
    <property type="project" value="UniProtKB-KW"/>
</dbReference>
<dbReference type="InterPro" id="IPR029028">
    <property type="entry name" value="Alpha/beta_knot_MTases"/>
</dbReference>
<evidence type="ECO:0000313" key="3">
    <source>
        <dbReference type="EMBL" id="GIX83772.1"/>
    </source>
</evidence>
<dbReference type="InterPro" id="IPR012340">
    <property type="entry name" value="NA-bd_OB-fold"/>
</dbReference>
<evidence type="ECO:0000256" key="1">
    <source>
        <dbReference type="ARBA" id="ARBA00009841"/>
    </source>
</evidence>
<comment type="similarity">
    <text evidence="1">Belongs to the class IV-like SAM-binding methyltransferase superfamily.</text>
</comment>
<dbReference type="SUPFAM" id="SSF75217">
    <property type="entry name" value="alpha/beta knot"/>
    <property type="match status" value="1"/>
</dbReference>
<comment type="caution">
    <text evidence="3">The sequence shown here is derived from an EMBL/GenBank/DDBJ whole genome shotgun (WGS) entry which is preliminary data.</text>
</comment>
<name>A0AAV4NKG1_9ARAC</name>
<keyword evidence="3" id="KW-0808">Transferase</keyword>
<keyword evidence="4" id="KW-1185">Reference proteome</keyword>
<accession>A0AAV4NKG1</accession>
<dbReference type="AlphaFoldDB" id="A0AAV4NKG1"/>
<protein>
    <submittedName>
        <fullName evidence="3">Methyltransferase C9orf114</fullName>
    </submittedName>
</protein>
<dbReference type="GO" id="GO:0008168">
    <property type="term" value="F:methyltransferase activity"/>
    <property type="evidence" value="ECO:0007669"/>
    <property type="project" value="UniProtKB-KW"/>
</dbReference>
<dbReference type="InterPro" id="IPR029026">
    <property type="entry name" value="tRNA_m1G_MTases_N"/>
</dbReference>
<feature type="region of interest" description="Disordered" evidence="2">
    <location>
        <begin position="1"/>
        <end position="28"/>
    </location>
</feature>
<dbReference type="PANTHER" id="PTHR12150:SF13">
    <property type="entry name" value="METHYLTRANSFERASE C9ORF114-RELATED"/>
    <property type="match status" value="1"/>
</dbReference>
<evidence type="ECO:0000256" key="2">
    <source>
        <dbReference type="SAM" id="MobiDB-lite"/>
    </source>
</evidence>
<dbReference type="Gene3D" id="3.40.1280.10">
    <property type="match status" value="1"/>
</dbReference>
<dbReference type="InterPro" id="IPR003750">
    <property type="entry name" value="Put_MeTrfase-C9orf114-like"/>
</dbReference>
<dbReference type="Proteomes" id="UP001054837">
    <property type="component" value="Unassembled WGS sequence"/>
</dbReference>
<gene>
    <name evidence="3" type="primary">SPOUT1</name>
    <name evidence="3" type="ORF">CDAR_609881</name>
</gene>
<proteinExistence type="inferred from homology"/>
<dbReference type="Gene3D" id="2.40.50.140">
    <property type="entry name" value="Nucleic acid-binding proteins"/>
    <property type="match status" value="1"/>
</dbReference>
<dbReference type="Pfam" id="PF02598">
    <property type="entry name" value="Methyltrn_RNA_3"/>
    <property type="match status" value="1"/>
</dbReference>
<dbReference type="EMBL" id="BPLQ01001670">
    <property type="protein sequence ID" value="GIX83772.1"/>
    <property type="molecule type" value="Genomic_DNA"/>
</dbReference>
<dbReference type="PANTHER" id="PTHR12150">
    <property type="entry name" value="CLASS IV SAM-BINDING METHYLTRANSFERASE-RELATED"/>
    <property type="match status" value="1"/>
</dbReference>
<sequence>MEKAKTFKKHGNDKSLLNGQSKNPENNVMAWKEWKMKKKEEHKKWKQERILKKLQAEKNKNGQQQDAAEKVKNESGQQQDDVDKVKNKHISTVSIAVPGSIIDNAQSPMLKTYLAGQIARAAAVFNVNEIIVYSETSYDHIDDEQRLNLKIKNGCAQLLKILRFLECPQYLRKYYFPIQKDLEYAGLLNPLVLPSHLKVEDECKYREGIVLDKPVKDGKGSFVYIGLRKTAIIDKVLEPNVRVTVELEEEQFSKRHFKGKAVSPTTPYKKDNIYWGYDVRSAKDLKAVLSESPYKGGYDLTIGTSDKGQNVDTVVIPKFKHLLVVFGGLKGIESCLEADETIEVNEPSELFNYYLNTCPSQGSQIIRTEEAILITLAALRPGITQAQTAT</sequence>
<feature type="region of interest" description="Disordered" evidence="2">
    <location>
        <begin position="54"/>
        <end position="84"/>
    </location>
</feature>
<feature type="compositionally biased region" description="Basic and acidic residues" evidence="2">
    <location>
        <begin position="1"/>
        <end position="13"/>
    </location>
</feature>
<organism evidence="3 4">
    <name type="scientific">Caerostris darwini</name>
    <dbReference type="NCBI Taxonomy" id="1538125"/>
    <lineage>
        <taxon>Eukaryota</taxon>
        <taxon>Metazoa</taxon>
        <taxon>Ecdysozoa</taxon>
        <taxon>Arthropoda</taxon>
        <taxon>Chelicerata</taxon>
        <taxon>Arachnida</taxon>
        <taxon>Araneae</taxon>
        <taxon>Araneomorphae</taxon>
        <taxon>Entelegynae</taxon>
        <taxon>Araneoidea</taxon>
        <taxon>Araneidae</taxon>
        <taxon>Caerostris</taxon>
    </lineage>
</organism>
<dbReference type="SUPFAM" id="SSF50249">
    <property type="entry name" value="Nucleic acid-binding proteins"/>
    <property type="match status" value="1"/>
</dbReference>
<feature type="compositionally biased region" description="Polar residues" evidence="2">
    <location>
        <begin position="15"/>
        <end position="26"/>
    </location>
</feature>
<evidence type="ECO:0000313" key="4">
    <source>
        <dbReference type="Proteomes" id="UP001054837"/>
    </source>
</evidence>